<name>A0A835LUS6_9MAGN</name>
<evidence type="ECO:0000313" key="1">
    <source>
        <dbReference type="EMBL" id="KAF9605737.1"/>
    </source>
</evidence>
<reference evidence="1 2" key="1">
    <citation type="submission" date="2020-10" db="EMBL/GenBank/DDBJ databases">
        <title>The Coptis chinensis genome and diversification of protoberbering-type alkaloids.</title>
        <authorList>
            <person name="Wang B."/>
            <person name="Shu S."/>
            <person name="Song C."/>
            <person name="Liu Y."/>
        </authorList>
    </citation>
    <scope>NUCLEOTIDE SEQUENCE [LARGE SCALE GENOMIC DNA]</scope>
    <source>
        <strain evidence="1">HL-2020</strain>
        <tissue evidence="1">Leaf</tissue>
    </source>
</reference>
<keyword evidence="2" id="KW-1185">Reference proteome</keyword>
<dbReference type="OrthoDB" id="1677215at2759"/>
<accession>A0A835LUS6</accession>
<gene>
    <name evidence="1" type="ORF">IFM89_018133</name>
</gene>
<protein>
    <submittedName>
        <fullName evidence="1">Uncharacterized protein</fullName>
    </submittedName>
</protein>
<organism evidence="1 2">
    <name type="scientific">Coptis chinensis</name>
    <dbReference type="NCBI Taxonomy" id="261450"/>
    <lineage>
        <taxon>Eukaryota</taxon>
        <taxon>Viridiplantae</taxon>
        <taxon>Streptophyta</taxon>
        <taxon>Embryophyta</taxon>
        <taxon>Tracheophyta</taxon>
        <taxon>Spermatophyta</taxon>
        <taxon>Magnoliopsida</taxon>
        <taxon>Ranunculales</taxon>
        <taxon>Ranunculaceae</taxon>
        <taxon>Coptidoideae</taxon>
        <taxon>Coptis</taxon>
    </lineage>
</organism>
<evidence type="ECO:0000313" key="2">
    <source>
        <dbReference type="Proteomes" id="UP000631114"/>
    </source>
</evidence>
<comment type="caution">
    <text evidence="1">The sequence shown here is derived from an EMBL/GenBank/DDBJ whole genome shotgun (WGS) entry which is preliminary data.</text>
</comment>
<proteinExistence type="predicted"/>
<dbReference type="AlphaFoldDB" id="A0A835LUS6"/>
<sequence length="115" mass="13296">MASFRILCALVGFSASAILYLPNMKKQRKQQVLMEKLRIVSDALEHAEQRVIRFQERHDRLLDQVCSYYLCNSQLEDALVAARATMNEALEFAVTLQQMQMKIIRCFPDGIPEVF</sequence>
<dbReference type="EMBL" id="JADFTS010000005">
    <property type="protein sequence ID" value="KAF9605737.1"/>
    <property type="molecule type" value="Genomic_DNA"/>
</dbReference>
<dbReference type="Proteomes" id="UP000631114">
    <property type="component" value="Unassembled WGS sequence"/>
</dbReference>